<dbReference type="Proteomes" id="UP001180715">
    <property type="component" value="Unassembled WGS sequence"/>
</dbReference>
<dbReference type="InterPro" id="IPR044068">
    <property type="entry name" value="CB"/>
</dbReference>
<dbReference type="Gene3D" id="1.10.443.10">
    <property type="entry name" value="Intergrase catalytic core"/>
    <property type="match status" value="1"/>
</dbReference>
<dbReference type="PROSITE" id="PS51900">
    <property type="entry name" value="CB"/>
    <property type="match status" value="1"/>
</dbReference>
<evidence type="ECO:0000259" key="4">
    <source>
        <dbReference type="PROSITE" id="PS51900"/>
    </source>
</evidence>
<feature type="domain" description="Core-binding (CB)" evidence="4">
    <location>
        <begin position="1"/>
        <end position="81"/>
    </location>
</feature>
<evidence type="ECO:0000313" key="5">
    <source>
        <dbReference type="EMBL" id="MDR7292977.1"/>
    </source>
</evidence>
<dbReference type="InterPro" id="IPR013762">
    <property type="entry name" value="Integrase-like_cat_sf"/>
</dbReference>
<keyword evidence="1 3" id="KW-0238">DNA-binding</keyword>
<dbReference type="Pfam" id="PF14659">
    <property type="entry name" value="Phage_int_SAM_3"/>
    <property type="match status" value="1"/>
</dbReference>
<dbReference type="InterPro" id="IPR010998">
    <property type="entry name" value="Integrase_recombinase_N"/>
</dbReference>
<dbReference type="RefSeq" id="WP_310245534.1">
    <property type="nucleotide sequence ID" value="NZ_JAVDXX010000001.1"/>
</dbReference>
<proteinExistence type="predicted"/>
<evidence type="ECO:0000256" key="3">
    <source>
        <dbReference type="PROSITE-ProRule" id="PRU01248"/>
    </source>
</evidence>
<dbReference type="InterPro" id="IPR004107">
    <property type="entry name" value="Integrase_SAM-like_N"/>
</dbReference>
<name>A0ABU1YX96_9MICC</name>
<dbReference type="SUPFAM" id="SSF56349">
    <property type="entry name" value="DNA breaking-rejoining enzymes"/>
    <property type="match status" value="1"/>
</dbReference>
<gene>
    <name evidence="5" type="ORF">J2S67_000245</name>
</gene>
<dbReference type="EMBL" id="JAVDXX010000001">
    <property type="protein sequence ID" value="MDR7292977.1"/>
    <property type="molecule type" value="Genomic_DNA"/>
</dbReference>
<evidence type="ECO:0000313" key="6">
    <source>
        <dbReference type="Proteomes" id="UP001180715"/>
    </source>
</evidence>
<protein>
    <submittedName>
        <fullName evidence="5">Integrase</fullName>
    </submittedName>
</protein>
<dbReference type="InterPro" id="IPR011010">
    <property type="entry name" value="DNA_brk_join_enz"/>
</dbReference>
<dbReference type="Gene3D" id="1.10.150.130">
    <property type="match status" value="1"/>
</dbReference>
<sequence length="197" mass="22728">MDDLYRDFEEYEHSRGLTVSTIYSRESKYRVHARPVLGSMPVIEVTPKVIMDWYDRLHEDKGDGVSHDVFSMVRTMFNYAIGKARGLPYDFDRVIERSPFEGLEMKRRSPVKDPNRVRIATPEQVAGIAAEMKPHVRFAVYIAAWAGLRMGEVLELRRSDFYTTQGRNGTQYFISIKRQVQHRGGGAQEQSPLSCCF</sequence>
<comment type="caution">
    <text evidence="5">The sequence shown here is derived from an EMBL/GenBank/DDBJ whole genome shotgun (WGS) entry which is preliminary data.</text>
</comment>
<reference evidence="5" key="1">
    <citation type="submission" date="2023-07" db="EMBL/GenBank/DDBJ databases">
        <title>Sequencing the genomes of 1000 actinobacteria strains.</title>
        <authorList>
            <person name="Klenk H.-P."/>
        </authorList>
    </citation>
    <scope>NUCLEOTIDE SEQUENCE</scope>
    <source>
        <strain evidence="5">DSM 13068</strain>
    </source>
</reference>
<keyword evidence="6" id="KW-1185">Reference proteome</keyword>
<evidence type="ECO:0000256" key="1">
    <source>
        <dbReference type="ARBA" id="ARBA00023125"/>
    </source>
</evidence>
<organism evidence="5 6">
    <name type="scientific">Pseudoglutamicibacter albus</name>
    <dbReference type="NCBI Taxonomy" id="98671"/>
    <lineage>
        <taxon>Bacteria</taxon>
        <taxon>Bacillati</taxon>
        <taxon>Actinomycetota</taxon>
        <taxon>Actinomycetes</taxon>
        <taxon>Micrococcales</taxon>
        <taxon>Micrococcaceae</taxon>
        <taxon>Pseudoglutamicibacter</taxon>
    </lineage>
</organism>
<accession>A0ABU1YX96</accession>
<keyword evidence="2" id="KW-0233">DNA recombination</keyword>
<evidence type="ECO:0000256" key="2">
    <source>
        <dbReference type="ARBA" id="ARBA00023172"/>
    </source>
</evidence>